<accession>A0A2H1GX89</accession>
<dbReference type="Pfam" id="PF09994">
    <property type="entry name" value="T6SS_Tle1-like_cat"/>
    <property type="match status" value="1"/>
</dbReference>
<protein>
    <recommendedName>
        <fullName evidence="1">T6SS Phospholipase effector Tle1-like catalytic domain-containing protein</fullName>
    </recommendedName>
</protein>
<dbReference type="AlphaFoldDB" id="A0A2H1GX89"/>
<dbReference type="InterPro" id="IPR018712">
    <property type="entry name" value="Tle1-like_cat"/>
</dbReference>
<dbReference type="Proteomes" id="UP000245764">
    <property type="component" value="Chromosome 9"/>
</dbReference>
<proteinExistence type="predicted"/>
<evidence type="ECO:0000313" key="3">
    <source>
        <dbReference type="Proteomes" id="UP000245764"/>
    </source>
</evidence>
<gene>
    <name evidence="2" type="ORF">ZT1E4_G8931</name>
</gene>
<evidence type="ECO:0000313" key="2">
    <source>
        <dbReference type="EMBL" id="SMR58196.1"/>
    </source>
</evidence>
<organism evidence="2 3">
    <name type="scientific">Zymoseptoria tritici ST99CH_1E4</name>
    <dbReference type="NCBI Taxonomy" id="1276532"/>
    <lineage>
        <taxon>Eukaryota</taxon>
        <taxon>Fungi</taxon>
        <taxon>Dikarya</taxon>
        <taxon>Ascomycota</taxon>
        <taxon>Pezizomycotina</taxon>
        <taxon>Dothideomycetes</taxon>
        <taxon>Dothideomycetidae</taxon>
        <taxon>Mycosphaerellales</taxon>
        <taxon>Mycosphaerellaceae</taxon>
        <taxon>Zymoseptoria</taxon>
    </lineage>
</organism>
<sequence length="528" mass="60441">MAPKYSKDHHDDCKVCEDIHASGTLRKRLIVCCDGTGNSSNQGTETNPTNVARLSRAIANVGFTHHGKPIPQIVYYQAGVGTGSLTKFNAAQQAGFGVGLNEKVCEAYNFLVNNYGPEDEISLFGFSRGAYTARTLGSFICDFGLMTPGMMDYFDEIFEEYKKRKTRDFEKEGWFKNRVRKGELGLNWNDYHDKDGNNIKKLPTRMQWIRTWTHQHITLKIVGVFDTVGSVGMSGRVDQPGKDTDWHSTTLHPKIEHAFHAMALDETRGNFPLTKWHITPECSKVDLRQCWFPGYHSDIGGHADAKSDTNSVDEITFAWMADQISSESLLQFTPATLRYPILNRINNTSMIENGPNSTIPTSPEDANQRLIRWSDGIMGETNTPMYYVSSFIATFRFWYTREPGVWKDANSQLINPEHLRETIHPTVWHRMSTTECKYRPAALPAKEWSREEASPEEKADDYLYVWVKKDPATGEEVLRLPEYRMKNIKKRDFCHHDEHGEEKHYTLWNESLELKLAPTEVAREHAKL</sequence>
<name>A0A2H1GX89_ZYMTR</name>
<evidence type="ECO:0000259" key="1">
    <source>
        <dbReference type="Pfam" id="PF09994"/>
    </source>
</evidence>
<dbReference type="EMBL" id="LT854261">
    <property type="protein sequence ID" value="SMR58196.1"/>
    <property type="molecule type" value="Genomic_DNA"/>
</dbReference>
<feature type="domain" description="T6SS Phospholipase effector Tle1-like catalytic" evidence="1">
    <location>
        <begin position="27"/>
        <end position="323"/>
    </location>
</feature>
<reference evidence="3" key="1">
    <citation type="submission" date="2017-05" db="EMBL/GenBank/DDBJ databases">
        <authorList>
            <person name="Song R."/>
            <person name="Chenine A.L."/>
            <person name="Ruprecht R.M."/>
        </authorList>
    </citation>
    <scope>NUCLEOTIDE SEQUENCE [LARGE SCALE GENOMIC DNA]</scope>
</reference>
<dbReference type="PANTHER" id="PTHR33840:SF16">
    <property type="entry name" value="DUF2235 DOMAIN-CONTAINING PROTEIN"/>
    <property type="match status" value="1"/>
</dbReference>
<dbReference type="PANTHER" id="PTHR33840">
    <property type="match status" value="1"/>
</dbReference>